<reference evidence="3" key="1">
    <citation type="journal article" date="2019" name="Int. J. Syst. Evol. Microbiol.">
        <title>The Global Catalogue of Microorganisms (GCM) 10K type strain sequencing project: providing services to taxonomists for standard genome sequencing and annotation.</title>
        <authorList>
            <consortium name="The Broad Institute Genomics Platform"/>
            <consortium name="The Broad Institute Genome Sequencing Center for Infectious Disease"/>
            <person name="Wu L."/>
            <person name="Ma J."/>
        </authorList>
    </citation>
    <scope>NUCLEOTIDE SEQUENCE [LARGE SCALE GENOMIC DNA]</scope>
    <source>
        <strain evidence="3">JCM 13929</strain>
    </source>
</reference>
<evidence type="ECO:0000313" key="2">
    <source>
        <dbReference type="EMBL" id="GAA1614134.1"/>
    </source>
</evidence>
<organism evidence="2 3">
    <name type="scientific">Nonomuraea maheshkhaliensis</name>
    <dbReference type="NCBI Taxonomy" id="419590"/>
    <lineage>
        <taxon>Bacteria</taxon>
        <taxon>Bacillati</taxon>
        <taxon>Actinomycetota</taxon>
        <taxon>Actinomycetes</taxon>
        <taxon>Streptosporangiales</taxon>
        <taxon>Streptosporangiaceae</taxon>
        <taxon>Nonomuraea</taxon>
    </lineage>
</organism>
<feature type="compositionally biased region" description="Low complexity" evidence="1">
    <location>
        <begin position="119"/>
        <end position="134"/>
    </location>
</feature>
<dbReference type="Proteomes" id="UP001500064">
    <property type="component" value="Unassembled WGS sequence"/>
</dbReference>
<keyword evidence="3" id="KW-1185">Reference proteome</keyword>
<accession>A0ABP4QR72</accession>
<sequence>MTTYRAGLGCPGGFWSMPVADHVIGALSACAAVPGSCSGDGGASLGGEFCRADHARRAGTFCAAVVNRSIGHESTRSSGGELHLPAGNQPTATPETLRAVKAPSRQPPNPPRREKRRPSPATAVVTAGRAVGRLARQRPLHPVSRRPLKLGCAFTPGPEQ</sequence>
<evidence type="ECO:0000313" key="3">
    <source>
        <dbReference type="Proteomes" id="UP001500064"/>
    </source>
</evidence>
<gene>
    <name evidence="2" type="ORF">GCM10009733_007880</name>
</gene>
<evidence type="ECO:0000256" key="1">
    <source>
        <dbReference type="SAM" id="MobiDB-lite"/>
    </source>
</evidence>
<feature type="compositionally biased region" description="Basic residues" evidence="1">
    <location>
        <begin position="135"/>
        <end position="148"/>
    </location>
</feature>
<protein>
    <submittedName>
        <fullName evidence="2">Uncharacterized protein</fullName>
    </submittedName>
</protein>
<dbReference type="EMBL" id="BAAAMU010000003">
    <property type="protein sequence ID" value="GAA1614134.1"/>
    <property type="molecule type" value="Genomic_DNA"/>
</dbReference>
<feature type="region of interest" description="Disordered" evidence="1">
    <location>
        <begin position="72"/>
        <end position="160"/>
    </location>
</feature>
<proteinExistence type="predicted"/>
<name>A0ABP4QR72_9ACTN</name>
<comment type="caution">
    <text evidence="2">The sequence shown here is derived from an EMBL/GenBank/DDBJ whole genome shotgun (WGS) entry which is preliminary data.</text>
</comment>